<gene>
    <name evidence="2" type="ORF">GCM10022388_06670</name>
</gene>
<dbReference type="EMBL" id="BAABCS010000004">
    <property type="protein sequence ID" value="GAA4044099.1"/>
    <property type="molecule type" value="Genomic_DNA"/>
</dbReference>
<feature type="chain" id="PRO_5047005173" evidence="1">
    <location>
        <begin position="20"/>
        <end position="427"/>
    </location>
</feature>
<dbReference type="SUPFAM" id="SSF56935">
    <property type="entry name" value="Porins"/>
    <property type="match status" value="1"/>
</dbReference>
<proteinExistence type="predicted"/>
<evidence type="ECO:0000313" key="3">
    <source>
        <dbReference type="Proteomes" id="UP001500426"/>
    </source>
</evidence>
<dbReference type="RefSeq" id="WP_345090671.1">
    <property type="nucleotide sequence ID" value="NZ_BAABCS010000004.1"/>
</dbReference>
<evidence type="ECO:0000313" key="2">
    <source>
        <dbReference type="EMBL" id="GAA4044099.1"/>
    </source>
</evidence>
<accession>A0ABP7UI92</accession>
<reference evidence="3" key="1">
    <citation type="journal article" date="2019" name="Int. J. Syst. Evol. Microbiol.">
        <title>The Global Catalogue of Microorganisms (GCM) 10K type strain sequencing project: providing services to taxonomists for standard genome sequencing and annotation.</title>
        <authorList>
            <consortium name="The Broad Institute Genomics Platform"/>
            <consortium name="The Broad Institute Genome Sequencing Center for Infectious Disease"/>
            <person name="Wu L."/>
            <person name="Ma J."/>
        </authorList>
    </citation>
    <scope>NUCLEOTIDE SEQUENCE [LARGE SCALE GENOMIC DNA]</scope>
    <source>
        <strain evidence="3">JCM 17068</strain>
    </source>
</reference>
<dbReference type="Gene3D" id="2.40.160.60">
    <property type="entry name" value="Outer membrane protein transport protein (OMPP1/FadL/TodX)"/>
    <property type="match status" value="1"/>
</dbReference>
<organism evidence="2 3">
    <name type="scientific">Flavobacterium chungnamense</name>
    <dbReference type="NCBI Taxonomy" id="706182"/>
    <lineage>
        <taxon>Bacteria</taxon>
        <taxon>Pseudomonadati</taxon>
        <taxon>Bacteroidota</taxon>
        <taxon>Flavobacteriia</taxon>
        <taxon>Flavobacteriales</taxon>
        <taxon>Flavobacteriaceae</taxon>
        <taxon>Flavobacterium</taxon>
    </lineage>
</organism>
<sequence>MIKKIIVSISLLFSLVSFAQEGTSSPYSFYGIGDVRFRGTVETRSMAGLSILPDSIHINLQNPAMYSSLKLTSFSVGGTYSVNQLKTNQKDEKAQRTTLDYLAIGIPLKKVGLGFGLIPYSSVGYNIKNSVYAPDGRTDNYYKGTGGLNKVFFGFGYQLAKNFSIGADVQYNFGKIDTRSLSTEFTLNSSNEYEQVQYSTRETNSSSASGVNFNAGLSYNTKLYKNISLFSSLTYTPEATITLNNERFIAIVQSVDGVADAVVGDEEEIQVADTKLKMPSKFSFGVGIGDTKKWIVGTELTFQGTSNFGNRFNDIDNVSYENATRFTVGGYYIPNYKSFTNYFERVVYRGGFRFENTGLVINNQPIEDAALTLGLGLPLRGAFSNVNVGFELGNRGTQKGGLVREHYMNFSIGLSLNDRWFQKRKYD</sequence>
<comment type="caution">
    <text evidence="2">The sequence shown here is derived from an EMBL/GenBank/DDBJ whole genome shotgun (WGS) entry which is preliminary data.</text>
</comment>
<keyword evidence="3" id="KW-1185">Reference proteome</keyword>
<keyword evidence="1" id="KW-0732">Signal</keyword>
<feature type="signal peptide" evidence="1">
    <location>
        <begin position="1"/>
        <end position="19"/>
    </location>
</feature>
<evidence type="ECO:0000256" key="1">
    <source>
        <dbReference type="SAM" id="SignalP"/>
    </source>
</evidence>
<dbReference type="Proteomes" id="UP001500426">
    <property type="component" value="Unassembled WGS sequence"/>
</dbReference>
<name>A0ABP7UI92_9FLAO</name>
<protein>
    <submittedName>
        <fullName evidence="2">Membrane protein</fullName>
    </submittedName>
</protein>